<dbReference type="Proteomes" id="UP000323924">
    <property type="component" value="Unassembled WGS sequence"/>
</dbReference>
<sequence length="62" mass="6623">MRPRQSNFWKVFGAPLFIAVLCAAGLFSALLGDGIWDALSWLGLGAPALIALRGLFNRPPPA</sequence>
<gene>
    <name evidence="2" type="ORF">F2A38_30950</name>
    <name evidence="3" type="ORF">NCTC7357_03203</name>
</gene>
<evidence type="ECO:0000313" key="4">
    <source>
        <dbReference type="Proteomes" id="UP000277437"/>
    </source>
</evidence>
<reference evidence="2 5" key="2">
    <citation type="submission" date="2019-09" db="EMBL/GenBank/DDBJ databases">
        <authorList>
            <person name="Vacheron J."/>
            <person name="Dubost A."/>
            <person name="Prigent-Combaret C."/>
            <person name="Muller D."/>
        </authorList>
    </citation>
    <scope>NUCLEOTIDE SEQUENCE [LARGE SCALE GENOMIC DNA]</scope>
    <source>
        <strain evidence="2 5">JV497</strain>
    </source>
</reference>
<feature type="transmembrane region" description="Helical" evidence="1">
    <location>
        <begin position="38"/>
        <end position="56"/>
    </location>
</feature>
<accession>A0A0E1EE97</accession>
<evidence type="ECO:0000313" key="2">
    <source>
        <dbReference type="EMBL" id="KAA5835785.1"/>
    </source>
</evidence>
<feature type="transmembrane region" description="Helical" evidence="1">
    <location>
        <begin position="12"/>
        <end position="32"/>
    </location>
</feature>
<proteinExistence type="predicted"/>
<dbReference type="AlphaFoldDB" id="A0A0E1EE97"/>
<organism evidence="2 5">
    <name type="scientific">Pseudomonas chlororaphis</name>
    <dbReference type="NCBI Taxonomy" id="587753"/>
    <lineage>
        <taxon>Bacteria</taxon>
        <taxon>Pseudomonadati</taxon>
        <taxon>Pseudomonadota</taxon>
        <taxon>Gammaproteobacteria</taxon>
        <taxon>Pseudomonadales</taxon>
        <taxon>Pseudomonadaceae</taxon>
        <taxon>Pseudomonas</taxon>
    </lineage>
</organism>
<name>A0A0E1EE97_9PSED</name>
<keyword evidence="1" id="KW-0812">Transmembrane</keyword>
<evidence type="ECO:0008006" key="6">
    <source>
        <dbReference type="Google" id="ProtNLM"/>
    </source>
</evidence>
<dbReference type="KEGG" id="pch:EY04_32050"/>
<keyword evidence="1" id="KW-0472">Membrane</keyword>
<dbReference type="RefSeq" id="WP_009045929.1">
    <property type="nucleotide sequence ID" value="NZ_CATKQL010000016.1"/>
</dbReference>
<protein>
    <recommendedName>
        <fullName evidence="6">DUF4175 domain-containing protein</fullName>
    </recommendedName>
</protein>
<dbReference type="EMBL" id="VWPC01000032">
    <property type="protein sequence ID" value="KAA5835785.1"/>
    <property type="molecule type" value="Genomic_DNA"/>
</dbReference>
<keyword evidence="1" id="KW-1133">Transmembrane helix</keyword>
<evidence type="ECO:0000313" key="3">
    <source>
        <dbReference type="EMBL" id="VEF74879.1"/>
    </source>
</evidence>
<reference evidence="3 4" key="1">
    <citation type="submission" date="2018-12" db="EMBL/GenBank/DDBJ databases">
        <authorList>
            <consortium name="Pathogen Informatics"/>
        </authorList>
    </citation>
    <scope>NUCLEOTIDE SEQUENCE [LARGE SCALE GENOMIC DNA]</scope>
    <source>
        <strain evidence="3 4">NCTC7357</strain>
    </source>
</reference>
<evidence type="ECO:0000256" key="1">
    <source>
        <dbReference type="SAM" id="Phobius"/>
    </source>
</evidence>
<dbReference type="EMBL" id="LR134334">
    <property type="protein sequence ID" value="VEF74879.1"/>
    <property type="molecule type" value="Genomic_DNA"/>
</dbReference>
<dbReference type="Proteomes" id="UP000277437">
    <property type="component" value="Chromosome"/>
</dbReference>
<evidence type="ECO:0000313" key="5">
    <source>
        <dbReference type="Proteomes" id="UP000323924"/>
    </source>
</evidence>